<evidence type="ECO:0000256" key="12">
    <source>
        <dbReference type="SAM" id="SignalP"/>
    </source>
</evidence>
<comment type="similarity">
    <text evidence="3">Belongs to the glycosyl hydrolase 3 family.</text>
</comment>
<evidence type="ECO:0000256" key="10">
    <source>
        <dbReference type="ARBA" id="ARBA00023326"/>
    </source>
</evidence>
<name>A0A319EJK7_9EURO</name>
<dbReference type="Pfam" id="PF00933">
    <property type="entry name" value="Glyco_hydro_3"/>
    <property type="match status" value="1"/>
</dbReference>
<keyword evidence="6" id="KW-0136">Cellulose degradation</keyword>
<evidence type="ECO:0000256" key="1">
    <source>
        <dbReference type="ARBA" id="ARBA00000448"/>
    </source>
</evidence>
<dbReference type="GO" id="GO:0008422">
    <property type="term" value="F:beta-glucosidase activity"/>
    <property type="evidence" value="ECO:0007669"/>
    <property type="project" value="UniProtKB-EC"/>
</dbReference>
<dbReference type="GO" id="GO:0030245">
    <property type="term" value="P:cellulose catabolic process"/>
    <property type="evidence" value="ECO:0007669"/>
    <property type="project" value="UniProtKB-KW"/>
</dbReference>
<dbReference type="Gene3D" id="3.20.20.300">
    <property type="entry name" value="Glycoside hydrolase, family 3, N-terminal domain"/>
    <property type="match status" value="1"/>
</dbReference>
<comment type="pathway">
    <text evidence="2">Glycan metabolism; cellulose degradation.</text>
</comment>
<evidence type="ECO:0000256" key="4">
    <source>
        <dbReference type="ARBA" id="ARBA00012744"/>
    </source>
</evidence>
<accession>A0A319EJK7</accession>
<dbReference type="InterPro" id="IPR050288">
    <property type="entry name" value="Cellulose_deg_GH3"/>
</dbReference>
<evidence type="ECO:0000259" key="13">
    <source>
        <dbReference type="SMART" id="SM01217"/>
    </source>
</evidence>
<keyword evidence="9" id="KW-0326">Glycosidase</keyword>
<evidence type="ECO:0000256" key="5">
    <source>
        <dbReference type="ARBA" id="ARBA00022801"/>
    </source>
</evidence>
<organism evidence="14 15">
    <name type="scientific">Aspergillus ellipticus CBS 707.79</name>
    <dbReference type="NCBI Taxonomy" id="1448320"/>
    <lineage>
        <taxon>Eukaryota</taxon>
        <taxon>Fungi</taxon>
        <taxon>Dikarya</taxon>
        <taxon>Ascomycota</taxon>
        <taxon>Pezizomycotina</taxon>
        <taxon>Eurotiomycetes</taxon>
        <taxon>Eurotiomycetidae</taxon>
        <taxon>Eurotiales</taxon>
        <taxon>Aspergillaceae</taxon>
        <taxon>Aspergillus</taxon>
        <taxon>Aspergillus subgen. Circumdati</taxon>
    </lineage>
</organism>
<evidence type="ECO:0000313" key="14">
    <source>
        <dbReference type="EMBL" id="PYH91132.1"/>
    </source>
</evidence>
<dbReference type="OrthoDB" id="416222at2759"/>
<evidence type="ECO:0000256" key="2">
    <source>
        <dbReference type="ARBA" id="ARBA00004987"/>
    </source>
</evidence>
<feature type="signal peptide" evidence="12">
    <location>
        <begin position="1"/>
        <end position="21"/>
    </location>
</feature>
<dbReference type="InterPro" id="IPR026891">
    <property type="entry name" value="Fn3-like"/>
</dbReference>
<dbReference type="Proteomes" id="UP000247810">
    <property type="component" value="Unassembled WGS sequence"/>
</dbReference>
<keyword evidence="10" id="KW-0624">Polysaccharide degradation</keyword>
<feature type="domain" description="Fibronectin type III-like" evidence="13">
    <location>
        <begin position="629"/>
        <end position="680"/>
    </location>
</feature>
<reference evidence="14 15" key="1">
    <citation type="submission" date="2018-02" db="EMBL/GenBank/DDBJ databases">
        <title>The genomes of Aspergillus section Nigri reveals drivers in fungal speciation.</title>
        <authorList>
            <consortium name="DOE Joint Genome Institute"/>
            <person name="Vesth T.C."/>
            <person name="Nybo J."/>
            <person name="Theobald S."/>
            <person name="Brandl J."/>
            <person name="Frisvad J.C."/>
            <person name="Nielsen K.F."/>
            <person name="Lyhne E.K."/>
            <person name="Kogle M.E."/>
            <person name="Kuo A."/>
            <person name="Riley R."/>
            <person name="Clum A."/>
            <person name="Nolan M."/>
            <person name="Lipzen A."/>
            <person name="Salamov A."/>
            <person name="Henrissat B."/>
            <person name="Wiebenga A."/>
            <person name="De vries R.P."/>
            <person name="Grigoriev I.V."/>
            <person name="Mortensen U.H."/>
            <person name="Andersen M.R."/>
            <person name="Baker S.E."/>
        </authorList>
    </citation>
    <scope>NUCLEOTIDE SEQUENCE [LARGE SCALE GENOMIC DNA]</scope>
    <source>
        <strain evidence="14 15">CBS 707.79</strain>
    </source>
</reference>
<dbReference type="PRINTS" id="PR00133">
    <property type="entry name" value="GLHYDRLASE3"/>
</dbReference>
<dbReference type="AlphaFoldDB" id="A0A319EJK7"/>
<dbReference type="InterPro" id="IPR013783">
    <property type="entry name" value="Ig-like_fold"/>
</dbReference>
<proteinExistence type="inferred from homology"/>
<dbReference type="PANTHER" id="PTHR42715:SF14">
    <property type="entry name" value="BETA-GLUCOSIDASE D-RELATED"/>
    <property type="match status" value="1"/>
</dbReference>
<dbReference type="InterPro" id="IPR002772">
    <property type="entry name" value="Glyco_hydro_3_C"/>
</dbReference>
<dbReference type="SUPFAM" id="SSF51445">
    <property type="entry name" value="(Trans)glycosidases"/>
    <property type="match status" value="1"/>
</dbReference>
<keyword evidence="7" id="KW-0325">Glycoprotein</keyword>
<gene>
    <name evidence="14" type="ORF">BO71DRAFT_421794</name>
</gene>
<evidence type="ECO:0000256" key="7">
    <source>
        <dbReference type="ARBA" id="ARBA00023180"/>
    </source>
</evidence>
<dbReference type="Gene3D" id="3.40.50.1700">
    <property type="entry name" value="Glycoside hydrolase family 3 C-terminal domain"/>
    <property type="match status" value="1"/>
</dbReference>
<comment type="catalytic activity">
    <reaction evidence="1">
        <text>Hydrolysis of terminal, non-reducing beta-D-glucosyl residues with release of beta-D-glucose.</text>
        <dbReference type="EC" id="3.2.1.21"/>
    </reaction>
</comment>
<dbReference type="EMBL" id="KZ825955">
    <property type="protein sequence ID" value="PYH91132.1"/>
    <property type="molecule type" value="Genomic_DNA"/>
</dbReference>
<evidence type="ECO:0000256" key="3">
    <source>
        <dbReference type="ARBA" id="ARBA00005336"/>
    </source>
</evidence>
<keyword evidence="5" id="KW-0378">Hydrolase</keyword>
<dbReference type="InterPro" id="IPR036962">
    <property type="entry name" value="Glyco_hydro_3_N_sf"/>
</dbReference>
<dbReference type="PANTHER" id="PTHR42715">
    <property type="entry name" value="BETA-GLUCOSIDASE"/>
    <property type="match status" value="1"/>
</dbReference>
<dbReference type="EC" id="3.2.1.21" evidence="4"/>
<sequence>MRTSSLFAAAASLGLAGAVSSSSSLGLLNSNGVILSEDWKTVYKKASAFHENETFSAMVFADGDMGVQDFYYVSAFPLASAIAMTWDRDAIYQQARAVGSGFYKKGIQVLNGPTSQPLGRTPWGGRLVEAFGPDPYLNGLATGLTVKGYAENGVIAGGKHFLLNEQETNRTNDADSEGPNPAQGPLPYSSNTDDKTLHEAYLWPFYDAVKNGMGAVMCAMIKVNNTLSCQNSDLILQQLKTELGFPGMVYPDTKAQSSSASDTSANGEDYGSNTIWTTSAMKALLANGTLSEACLDDMAIRNLMGYYYAHLDNGLQPAEQSEGAWVDVRGNHSKLIRKYGAHSMVLLKNENDALPLKSVRKMSVFGAHAGFITGPSWHRNGSGQASYPYLVSPLVPLIVKATEDRMILNWILQDNYTSSAGSSLIQPVTGSTVVSPSYDGYASNSDICLVLLNALSGEGKDRTELYNDDQDSMVRTVAGNCNNTIVVVNTVGPRLLDQWVEHTNNPAIQSWMCLLYGDVSPSGHLTYTIPKNESDYNVGICYTSQCNFTEGVYIDYRYFDSQDITPRYPFGHGLSYTSFSYSDLTISQSPHLSVAPSGHRTVGGYSDLWDTVTNISVTVKNMGSVNGAAVPQLYLGFPESAQQPVRQLRGFERVELTTGQETVATFPLRRRNISYWDVVS</sequence>
<evidence type="ECO:0000256" key="11">
    <source>
        <dbReference type="SAM" id="MobiDB-lite"/>
    </source>
</evidence>
<feature type="chain" id="PRO_5016467109" description="beta-glucosidase" evidence="12">
    <location>
        <begin position="22"/>
        <end position="680"/>
    </location>
</feature>
<dbReference type="InterPro" id="IPR036881">
    <property type="entry name" value="Glyco_hydro_3_C_sf"/>
</dbReference>
<evidence type="ECO:0000256" key="6">
    <source>
        <dbReference type="ARBA" id="ARBA00023001"/>
    </source>
</evidence>
<evidence type="ECO:0000256" key="8">
    <source>
        <dbReference type="ARBA" id="ARBA00023277"/>
    </source>
</evidence>
<keyword evidence="12" id="KW-0732">Signal</keyword>
<dbReference type="InterPro" id="IPR017853">
    <property type="entry name" value="GH"/>
</dbReference>
<dbReference type="SMART" id="SM01217">
    <property type="entry name" value="Fn3_like"/>
    <property type="match status" value="1"/>
</dbReference>
<dbReference type="Gene3D" id="2.60.40.10">
    <property type="entry name" value="Immunoglobulins"/>
    <property type="match status" value="1"/>
</dbReference>
<feature type="region of interest" description="Disordered" evidence="11">
    <location>
        <begin position="170"/>
        <end position="191"/>
    </location>
</feature>
<keyword evidence="15" id="KW-1185">Reference proteome</keyword>
<keyword evidence="8" id="KW-0119">Carbohydrate metabolism</keyword>
<protein>
    <recommendedName>
        <fullName evidence="4">beta-glucosidase</fullName>
        <ecNumber evidence="4">3.2.1.21</ecNumber>
    </recommendedName>
</protein>
<evidence type="ECO:0000256" key="9">
    <source>
        <dbReference type="ARBA" id="ARBA00023295"/>
    </source>
</evidence>
<evidence type="ECO:0000313" key="15">
    <source>
        <dbReference type="Proteomes" id="UP000247810"/>
    </source>
</evidence>
<dbReference type="Pfam" id="PF01915">
    <property type="entry name" value="Glyco_hydro_3_C"/>
    <property type="match status" value="1"/>
</dbReference>
<dbReference type="InterPro" id="IPR001764">
    <property type="entry name" value="Glyco_hydro_3_N"/>
</dbReference>
<dbReference type="Pfam" id="PF14310">
    <property type="entry name" value="Fn3-like"/>
    <property type="match status" value="1"/>
</dbReference>
<dbReference type="SUPFAM" id="SSF52279">
    <property type="entry name" value="Beta-D-glucan exohydrolase, C-terminal domain"/>
    <property type="match status" value="1"/>
</dbReference>
<dbReference type="STRING" id="1448320.A0A319EJK7"/>
<dbReference type="VEuPathDB" id="FungiDB:BO71DRAFT_421794"/>